<dbReference type="EMBL" id="NWTC01000001">
    <property type="protein sequence ID" value="PDT50103.1"/>
    <property type="molecule type" value="Genomic_DNA"/>
</dbReference>
<keyword evidence="6" id="KW-1133">Transmembrane helix</keyword>
<dbReference type="Gene3D" id="1.10.287.950">
    <property type="entry name" value="Methyl-accepting chemotaxis protein"/>
    <property type="match status" value="1"/>
</dbReference>
<dbReference type="SUPFAM" id="SSF158472">
    <property type="entry name" value="HAMP domain-like"/>
    <property type="match status" value="1"/>
</dbReference>
<evidence type="ECO:0000313" key="9">
    <source>
        <dbReference type="EMBL" id="PDT50103.1"/>
    </source>
</evidence>
<dbReference type="PANTHER" id="PTHR43531:SF11">
    <property type="entry name" value="METHYL-ACCEPTING CHEMOTAXIS PROTEIN 3"/>
    <property type="match status" value="1"/>
</dbReference>
<feature type="coiled-coil region" evidence="5">
    <location>
        <begin position="476"/>
        <end position="503"/>
    </location>
</feature>
<dbReference type="AlphaFoldDB" id="A0A2A6M5H2"/>
<dbReference type="GO" id="GO:0006935">
    <property type="term" value="P:chemotaxis"/>
    <property type="evidence" value="ECO:0007669"/>
    <property type="project" value="UniProtKB-KW"/>
</dbReference>
<reference evidence="9 10" key="1">
    <citation type="submission" date="2017-09" db="EMBL/GenBank/DDBJ databases">
        <title>Comparative genomics of rhizobia isolated from Phaseolus vulgaris in China.</title>
        <authorList>
            <person name="Tong W."/>
        </authorList>
    </citation>
    <scope>NUCLEOTIDE SEQUENCE [LARGE SCALE GENOMIC DNA]</scope>
    <source>
        <strain evidence="9 10">PCH1</strain>
    </source>
</reference>
<dbReference type="PANTHER" id="PTHR43531">
    <property type="entry name" value="PROTEIN ICFG"/>
    <property type="match status" value="1"/>
</dbReference>
<dbReference type="InterPro" id="IPR004089">
    <property type="entry name" value="MCPsignal_dom"/>
</dbReference>
<dbReference type="CDD" id="cd06225">
    <property type="entry name" value="HAMP"/>
    <property type="match status" value="1"/>
</dbReference>
<dbReference type="InterPro" id="IPR051310">
    <property type="entry name" value="MCP_chemotaxis"/>
</dbReference>
<feature type="domain" description="Methyl-accepting transducer" evidence="7">
    <location>
        <begin position="464"/>
        <end position="693"/>
    </location>
</feature>
<dbReference type="GO" id="GO:0007165">
    <property type="term" value="P:signal transduction"/>
    <property type="evidence" value="ECO:0007669"/>
    <property type="project" value="UniProtKB-KW"/>
</dbReference>
<evidence type="ECO:0000256" key="1">
    <source>
        <dbReference type="ARBA" id="ARBA00004370"/>
    </source>
</evidence>
<protein>
    <submittedName>
        <fullName evidence="9">Chemotaxis protein</fullName>
    </submittedName>
</protein>
<evidence type="ECO:0000256" key="2">
    <source>
        <dbReference type="ARBA" id="ARBA00022500"/>
    </source>
</evidence>
<evidence type="ECO:0000259" key="8">
    <source>
        <dbReference type="PROSITE" id="PS50885"/>
    </source>
</evidence>
<feature type="transmembrane region" description="Helical" evidence="6">
    <location>
        <begin position="302"/>
        <end position="327"/>
    </location>
</feature>
<accession>A0A2A6M5H2</accession>
<feature type="domain" description="HAMP" evidence="8">
    <location>
        <begin position="325"/>
        <end position="378"/>
    </location>
</feature>
<gene>
    <name evidence="9" type="ORF">CO661_00030</name>
</gene>
<evidence type="ECO:0000256" key="3">
    <source>
        <dbReference type="ARBA" id="ARBA00029447"/>
    </source>
</evidence>
<evidence type="ECO:0000259" key="7">
    <source>
        <dbReference type="PROSITE" id="PS50111"/>
    </source>
</evidence>
<evidence type="ECO:0000256" key="6">
    <source>
        <dbReference type="SAM" id="Phobius"/>
    </source>
</evidence>
<dbReference type="RefSeq" id="WP_097586324.1">
    <property type="nucleotide sequence ID" value="NZ_NWTC01000001.1"/>
</dbReference>
<feature type="domain" description="HAMP" evidence="8">
    <location>
        <begin position="407"/>
        <end position="459"/>
    </location>
</feature>
<dbReference type="SUPFAM" id="SSF58104">
    <property type="entry name" value="Methyl-accepting chemotaxis protein (MCP) signaling domain"/>
    <property type="match status" value="1"/>
</dbReference>
<comment type="subcellular location">
    <subcellularLocation>
        <location evidence="1">Membrane</location>
    </subcellularLocation>
</comment>
<dbReference type="CDD" id="cd11386">
    <property type="entry name" value="MCP_signal"/>
    <property type="match status" value="1"/>
</dbReference>
<dbReference type="Pfam" id="PF00015">
    <property type="entry name" value="MCPsignal"/>
    <property type="match status" value="1"/>
</dbReference>
<sequence>MKSLVWALPFRGLLITLSAVPMAAAIALGAAMSWENYETYTRLRGAVTMERLATAAGGVMLANSRAGNAKPESRPAARKRLEDAYREVGSAHSAAVAAGYDDAMIRGMKVNLDKAYASLGELHAHEDAGEVDPMLAVKFLLPISANAIEIAGRVGGVVEEHDLAKNIQGYYSLMQVNVGYLTMNRIGQRYTRAGTLSFQEYSQFASASNQVRVFTKPMREFLPKALVVQYDGFWNSAEGILIEETIDAMTENRTYTPKHEDFGAWTRAMETRRDVVSALIEKTSASLSDIAATKIHDARRTLITLIAGICLFVACATAFSIAALRVLSGGIWQISERMRSLADGDKEAAIPFIDRRDEIGGMAKSVEVFRKAAIRNSVLEAEAAENRHRAEQERLNVQRIAEQEAEARLNKATASLGEGLSQLASGDMLCEIHEEFAPQFETLRHDFNTSIAQLRVALASVGKAANVVHNGSGEISHATENLAKRTEQQAASLEQTAAALEEITANVQGTSRRTSEARGLVQDARGHAERSGVVVGNAIAAMGRIEHSSRQISQIISVIDEIAFQTNLLALNAGVEAARAGEAGKGFAVVAQEVRELAQRSAGAAKEIKSLIDNSAAAVSEGVKLVNDTGQGLKLIAELVQAINQHMDGIASAAQEQAVGLGEVNTAVNHMDQATQKNAAMVEEMNAASAGLTEEASSLAVLLQQFRSEPPRNEEPRFRPAHDSVIELTNRRKAICS</sequence>
<keyword evidence="6" id="KW-0472">Membrane</keyword>
<dbReference type="Proteomes" id="UP000220353">
    <property type="component" value="Unassembled WGS sequence"/>
</dbReference>
<evidence type="ECO:0000256" key="5">
    <source>
        <dbReference type="SAM" id="Coils"/>
    </source>
</evidence>
<dbReference type="Pfam" id="PF00672">
    <property type="entry name" value="HAMP"/>
    <property type="match status" value="1"/>
</dbReference>
<dbReference type="SMART" id="SM00283">
    <property type="entry name" value="MA"/>
    <property type="match status" value="1"/>
</dbReference>
<dbReference type="PRINTS" id="PR00260">
    <property type="entry name" value="CHEMTRNSDUCR"/>
</dbReference>
<keyword evidence="5" id="KW-0175">Coiled coil</keyword>
<dbReference type="Gene3D" id="1.10.8.500">
    <property type="entry name" value="HAMP domain in histidine kinase"/>
    <property type="match status" value="1"/>
</dbReference>
<comment type="caution">
    <text evidence="9">The sequence shown here is derived from an EMBL/GenBank/DDBJ whole genome shotgun (WGS) entry which is preliminary data.</text>
</comment>
<evidence type="ECO:0000313" key="10">
    <source>
        <dbReference type="Proteomes" id="UP000220353"/>
    </source>
</evidence>
<dbReference type="FunFam" id="1.10.287.950:FF:000001">
    <property type="entry name" value="Methyl-accepting chemotaxis sensory transducer"/>
    <property type="match status" value="1"/>
</dbReference>
<dbReference type="PROSITE" id="PS50111">
    <property type="entry name" value="CHEMOTAXIS_TRANSDUC_2"/>
    <property type="match status" value="1"/>
</dbReference>
<dbReference type="InterPro" id="IPR003660">
    <property type="entry name" value="HAMP_dom"/>
</dbReference>
<dbReference type="InterPro" id="IPR004090">
    <property type="entry name" value="Chemotax_Me-accpt_rcpt"/>
</dbReference>
<dbReference type="GO" id="GO:0004888">
    <property type="term" value="F:transmembrane signaling receptor activity"/>
    <property type="evidence" value="ECO:0007669"/>
    <property type="project" value="InterPro"/>
</dbReference>
<proteinExistence type="inferred from homology"/>
<evidence type="ECO:0000256" key="4">
    <source>
        <dbReference type="PROSITE-ProRule" id="PRU00284"/>
    </source>
</evidence>
<keyword evidence="6" id="KW-0812">Transmembrane</keyword>
<keyword evidence="2" id="KW-0145">Chemotaxis</keyword>
<dbReference type="PROSITE" id="PS50885">
    <property type="entry name" value="HAMP"/>
    <property type="match status" value="2"/>
</dbReference>
<keyword evidence="4" id="KW-0807">Transducer</keyword>
<dbReference type="GO" id="GO:0016020">
    <property type="term" value="C:membrane"/>
    <property type="evidence" value="ECO:0007669"/>
    <property type="project" value="UniProtKB-SubCell"/>
</dbReference>
<comment type="similarity">
    <text evidence="3">Belongs to the methyl-accepting chemotaxis (MCP) protein family.</text>
</comment>
<name>A0A2A6M5H2_RHIFR</name>
<organism evidence="9 10">
    <name type="scientific">Rhizobium fredii</name>
    <name type="common">Sinorhizobium fredii</name>
    <dbReference type="NCBI Taxonomy" id="380"/>
    <lineage>
        <taxon>Bacteria</taxon>
        <taxon>Pseudomonadati</taxon>
        <taxon>Pseudomonadota</taxon>
        <taxon>Alphaproteobacteria</taxon>
        <taxon>Hyphomicrobiales</taxon>
        <taxon>Rhizobiaceae</taxon>
        <taxon>Sinorhizobium/Ensifer group</taxon>
        <taxon>Sinorhizobium</taxon>
    </lineage>
</organism>